<reference evidence="16 17" key="1">
    <citation type="submission" date="2018-12" db="EMBL/GenBank/DDBJ databases">
        <authorList>
            <person name="Lunina O.N."/>
            <person name="Grouzdev D.S."/>
            <person name="Gorlenko V.M."/>
            <person name="Savvichev A.S."/>
        </authorList>
    </citation>
    <scope>NUCLEOTIDE SEQUENCE [LARGE SCALE GENOMIC DNA]</scope>
    <source>
        <strain evidence="16 17">BrKhr-17</strain>
    </source>
</reference>
<evidence type="ECO:0000256" key="3">
    <source>
        <dbReference type="ARBA" id="ARBA00022448"/>
    </source>
</evidence>
<evidence type="ECO:0000256" key="12">
    <source>
        <dbReference type="SAM" id="Phobius"/>
    </source>
</evidence>
<keyword evidence="19" id="KW-1185">Reference proteome</keyword>
<dbReference type="EMBL" id="WUBZ01000007">
    <property type="protein sequence ID" value="MWV54090.1"/>
    <property type="molecule type" value="Genomic_DNA"/>
</dbReference>
<dbReference type="AlphaFoldDB" id="A0A3S0L7A3"/>
<feature type="transmembrane region" description="Helical" evidence="12">
    <location>
        <begin position="50"/>
        <end position="67"/>
    </location>
</feature>
<keyword evidence="11 12" id="KW-0472">Membrane</keyword>
<evidence type="ECO:0000256" key="9">
    <source>
        <dbReference type="ARBA" id="ARBA00022989"/>
    </source>
</evidence>
<evidence type="ECO:0000256" key="10">
    <source>
        <dbReference type="ARBA" id="ARBA00023004"/>
    </source>
</evidence>
<dbReference type="Proteomes" id="UP000279908">
    <property type="component" value="Unassembled WGS sequence"/>
</dbReference>
<feature type="transmembrane region" description="Helical" evidence="12">
    <location>
        <begin position="12"/>
        <end position="30"/>
    </location>
</feature>
<comment type="caution">
    <text evidence="16">The sequence shown here is derived from an EMBL/GenBank/DDBJ whole genome shotgun (WGS) entry which is preliminary data.</text>
</comment>
<keyword evidence="9 12" id="KW-1133">Transmembrane helix</keyword>
<evidence type="ECO:0000313" key="15">
    <source>
        <dbReference type="EMBL" id="MWV54090.1"/>
    </source>
</evidence>
<evidence type="ECO:0000256" key="7">
    <source>
        <dbReference type="ARBA" id="ARBA00022723"/>
    </source>
</evidence>
<keyword evidence="8" id="KW-0249">Electron transport</keyword>
<dbReference type="SUPFAM" id="SSF81342">
    <property type="entry name" value="Transmembrane di-heme cytochromes"/>
    <property type="match status" value="1"/>
</dbReference>
<proteinExistence type="inferred from homology"/>
<comment type="similarity">
    <text evidence="2">Belongs to the HupC/HyaC/HydC family.</text>
</comment>
<evidence type="ECO:0000313" key="16">
    <source>
        <dbReference type="EMBL" id="RTY40095.1"/>
    </source>
</evidence>
<evidence type="ECO:0000256" key="11">
    <source>
        <dbReference type="ARBA" id="ARBA00023136"/>
    </source>
</evidence>
<dbReference type="Gene3D" id="1.20.950.20">
    <property type="entry name" value="Transmembrane di-heme cytochromes, Chain C"/>
    <property type="match status" value="1"/>
</dbReference>
<dbReference type="Proteomes" id="UP000489351">
    <property type="component" value="Unassembled WGS sequence"/>
</dbReference>
<evidence type="ECO:0000313" key="19">
    <source>
        <dbReference type="Proteomes" id="UP000489351"/>
    </source>
</evidence>
<dbReference type="Pfam" id="PF01292">
    <property type="entry name" value="Ni_hydr_CYTB"/>
    <property type="match status" value="1"/>
</dbReference>
<keyword evidence="10" id="KW-0408">Iron</keyword>
<dbReference type="InterPro" id="IPR051542">
    <property type="entry name" value="Hydrogenase_cytochrome"/>
</dbReference>
<name>A0A3S0L7A3_CHLPH</name>
<keyword evidence="7" id="KW-0479">Metal-binding</keyword>
<organism evidence="16 17">
    <name type="scientific">Chlorobium phaeovibrioides</name>
    <dbReference type="NCBI Taxonomy" id="1094"/>
    <lineage>
        <taxon>Bacteria</taxon>
        <taxon>Pseudomonadati</taxon>
        <taxon>Chlorobiota</taxon>
        <taxon>Chlorobiia</taxon>
        <taxon>Chlorobiales</taxon>
        <taxon>Chlorobiaceae</taxon>
        <taxon>Chlorobium/Pelodictyon group</taxon>
        <taxon>Chlorobium</taxon>
    </lineage>
</organism>
<evidence type="ECO:0000256" key="1">
    <source>
        <dbReference type="ARBA" id="ARBA00004651"/>
    </source>
</evidence>
<keyword evidence="6 12" id="KW-0812">Transmembrane</keyword>
<dbReference type="GO" id="GO:0022904">
    <property type="term" value="P:respiratory electron transport chain"/>
    <property type="evidence" value="ECO:0007669"/>
    <property type="project" value="InterPro"/>
</dbReference>
<dbReference type="InterPro" id="IPR011577">
    <property type="entry name" value="Cyt_b561_bac/Ni-Hgenase"/>
</dbReference>
<comment type="subcellular location">
    <subcellularLocation>
        <location evidence="1">Cell membrane</location>
        <topology evidence="1">Multi-pass membrane protein</topology>
    </subcellularLocation>
</comment>
<dbReference type="GO" id="GO:0020037">
    <property type="term" value="F:heme binding"/>
    <property type="evidence" value="ECO:0007669"/>
    <property type="project" value="TreeGrafter"/>
</dbReference>
<evidence type="ECO:0000256" key="2">
    <source>
        <dbReference type="ARBA" id="ARBA00008622"/>
    </source>
</evidence>
<dbReference type="GO" id="GO:0005886">
    <property type="term" value="C:plasma membrane"/>
    <property type="evidence" value="ECO:0007669"/>
    <property type="project" value="UniProtKB-SubCell"/>
</dbReference>
<dbReference type="PANTHER" id="PTHR30485:SF1">
    <property type="entry name" value="CYTOCHROME YDHU-RELATED"/>
    <property type="match status" value="1"/>
</dbReference>
<evidence type="ECO:0000259" key="13">
    <source>
        <dbReference type="Pfam" id="PF01292"/>
    </source>
</evidence>
<dbReference type="InterPro" id="IPR016174">
    <property type="entry name" value="Di-haem_cyt_TM"/>
</dbReference>
<evidence type="ECO:0000256" key="8">
    <source>
        <dbReference type="ARBA" id="ARBA00022982"/>
    </source>
</evidence>
<keyword evidence="3" id="KW-0813">Transport</keyword>
<sequence length="202" mass="23726">MRKVYLYARFQRFWHWMQALIIFALLFSGMEIHGLFKLMGYEAAFHMHNYFAMGLLAFILLAFFWYITTGDFRQYLTEGNLLDKILLQARYYMNGIFRNEPHPFKKNEISRLNPLQRITYLMLTLVGLPAQIIVGFIYFYFNELVALGMDPALLAPIAYFHTLLAYLLVGFVIMHVYMTTTGHTLTSNIKAMVTGWEEVEDD</sequence>
<evidence type="ECO:0000313" key="17">
    <source>
        <dbReference type="Proteomes" id="UP000279908"/>
    </source>
</evidence>
<protein>
    <submittedName>
        <fullName evidence="16">Cytochrome B</fullName>
    </submittedName>
</protein>
<dbReference type="EMBL" id="RXYK01000001">
    <property type="protein sequence ID" value="RTY40095.1"/>
    <property type="molecule type" value="Genomic_DNA"/>
</dbReference>
<evidence type="ECO:0000313" key="18">
    <source>
        <dbReference type="Proteomes" id="UP000327458"/>
    </source>
</evidence>
<dbReference type="Proteomes" id="UP000327458">
    <property type="component" value="Unassembled WGS sequence"/>
</dbReference>
<feature type="transmembrane region" description="Helical" evidence="12">
    <location>
        <begin position="153"/>
        <end position="177"/>
    </location>
</feature>
<dbReference type="EMBL" id="VMRG01000001">
    <property type="protein sequence ID" value="KAA6232375.1"/>
    <property type="molecule type" value="Genomic_DNA"/>
</dbReference>
<dbReference type="PRINTS" id="PR00161">
    <property type="entry name" value="NIHGNASECYTB"/>
</dbReference>
<dbReference type="GO" id="GO:0009055">
    <property type="term" value="F:electron transfer activity"/>
    <property type="evidence" value="ECO:0007669"/>
    <property type="project" value="InterPro"/>
</dbReference>
<dbReference type="PANTHER" id="PTHR30485">
    <property type="entry name" value="NI/FE-HYDROGENASE 1 B-TYPE CYTOCHROME SUBUNIT"/>
    <property type="match status" value="1"/>
</dbReference>
<gene>
    <name evidence="16" type="ORF">EKD02_01490</name>
    <name evidence="14" type="ORF">FP507_04195</name>
    <name evidence="15" type="ORF">GJ685_03305</name>
</gene>
<feature type="transmembrane region" description="Helical" evidence="12">
    <location>
        <begin position="120"/>
        <end position="141"/>
    </location>
</feature>
<evidence type="ECO:0000313" key="14">
    <source>
        <dbReference type="EMBL" id="KAA6232375.1"/>
    </source>
</evidence>
<evidence type="ECO:0000256" key="5">
    <source>
        <dbReference type="ARBA" id="ARBA00022617"/>
    </source>
</evidence>
<accession>A0A3S0L7A3</accession>
<evidence type="ECO:0000256" key="6">
    <source>
        <dbReference type="ARBA" id="ARBA00022692"/>
    </source>
</evidence>
<reference evidence="14 18" key="2">
    <citation type="submission" date="2019-07" db="EMBL/GenBank/DDBJ databases">
        <title>Draft genome Sequence of Chlorobium phaeovibrioides sp. strain PhvTcv-s14, from the Phylum Chlorobi.</title>
        <authorList>
            <person name="Babenko V."/>
            <person name="Boldyreva D."/>
            <person name="Kanygina A."/>
            <person name="Selezneva O."/>
            <person name="Akopiyan T."/>
            <person name="Lunina O."/>
        </authorList>
    </citation>
    <scope>NUCLEOTIDE SEQUENCE [LARGE SCALE GENOMIC DNA]</scope>
    <source>
        <strain evidence="14 18">GrTcv12</strain>
    </source>
</reference>
<dbReference type="RefSeq" id="WP_126342409.1">
    <property type="nucleotide sequence ID" value="NZ_CP041698.1"/>
</dbReference>
<dbReference type="InterPro" id="IPR000516">
    <property type="entry name" value="Ni-dep_Hydgase_cyt-B"/>
</dbReference>
<feature type="domain" description="Cytochrome b561 bacterial/Ni-hydrogenase" evidence="13">
    <location>
        <begin position="7"/>
        <end position="195"/>
    </location>
</feature>
<reference evidence="15 19" key="3">
    <citation type="submission" date="2019-11" db="EMBL/GenBank/DDBJ databases">
        <title>Green- and brown-colored morphotypes of Chlorobia in the stratified aquatic ecosystems of Kandalaksha Gulf (White Sea): A model for study of the accessory genome evolution.</title>
        <authorList>
            <person name="Grouzdev D.S."/>
        </authorList>
    </citation>
    <scope>NUCLEOTIDE SEQUENCE [LARGE SCALE GENOMIC DNA]</scope>
    <source>
        <strain evidence="15 19">ZM</strain>
    </source>
</reference>
<evidence type="ECO:0000256" key="4">
    <source>
        <dbReference type="ARBA" id="ARBA00022475"/>
    </source>
</evidence>
<keyword evidence="5" id="KW-0349">Heme</keyword>
<keyword evidence="4" id="KW-1003">Cell membrane</keyword>
<dbReference type="GO" id="GO:0005506">
    <property type="term" value="F:iron ion binding"/>
    <property type="evidence" value="ECO:0007669"/>
    <property type="project" value="InterPro"/>
</dbReference>